<dbReference type="STRING" id="1890683.A0A427XTK9"/>
<dbReference type="Gene3D" id="1.25.10.10">
    <property type="entry name" value="Leucine-rich Repeat Variant"/>
    <property type="match status" value="1"/>
</dbReference>
<dbReference type="GO" id="GO:0005634">
    <property type="term" value="C:nucleus"/>
    <property type="evidence" value="ECO:0007669"/>
    <property type="project" value="TreeGrafter"/>
</dbReference>
<keyword evidence="1" id="KW-0175">Coiled coil</keyword>
<sequence length="1301" mass="143692">MSRSSPLAQEPRRGGRARKVVERFEPGGDAAGRKGKRRAEDDEDGEMSSEDDESEGEGQILKPNKRVANGARKTTVSASRAGKKKAAAEAEGSGPAATALHADGEGIKNDSPLFNALLSPDIALETVVDDWVENYQSSANDEPSERTAVHELVLCLIRCCGINADVDEDEAMDVDGVTDVIERIQDESIRTSAAVYPLISRVKSLRPFKSNLNNLISALIKTLSLTPILYATSDNTAHSTPLLPLILNWLQTMASSPLRPIRHTSTYFSLKINSALCEVAAEVSKDLALRQRQRDAEAKKGTAGAAAQKRVKDAEKKVNEIRERKAALEGFMQDIFDVVFVHRVRDSDAAIRADCLKELGVWVKVYAERYVHSAYLNYFVRGCNDPDSHARLETAKSLASLFSRDTFVRSAGTSALRLAPRLIEMALRDVDLSVRVNAIHVITEIDKTGILADDDEEQRLKVARLVFDAEPRVRKAVGGFLRGLWEERAEKVKADWEGARGNKKKRGAKIDEETMAGHLEWKALASLLVETSTALDEPSEDSAAGPSRPNVLLAPQGQLITTRATAAVESLVPEIERIQDWEGLVDYLLLDHSTADQDAWLLDEDEENFMIQLLIACINREDKEEEDEERTKKLMNVLPRLFAKHQADAYDSLWDDITKQFLQHTEPLVLNAAIQAINHLSANGSMSAANTAKLLELQESLFTSLRDALNGEEVATLALTEDQVTAMEAILLRISLLERSRDLTEVMEDDEGGQSSGWDIVCAFAERGELGYKEEAKLVEYAVNIIFLHLTWLFKKFAAEDAEDESKLQPLQAKRDKAVEIFQRLTIRAQTNVVEPVRRQAFICFVNAHVLFSPRSPAPAAKAASLKMADEVQHRLGGAFQAAVERYASDRDDEAGSEAQEEDSVQHTQTELLFLQLVSVFVAAIRTGVLEVEHAKEPLAHYGRFGPTYDAIVKKLVDVLRDEGIYNRESDMVQAVASMALQSSFSTFLESDNTDPAATIALAKVLASSFVVHGTHFNVLKQIKPDDVHDLHLGCIDWISRKVSGFVKQEAANKNREAKARLQAKRFQALTFFRPLALLISPITGRDAIRIRNHLQEQMEGTGARMDGGKQWDSYRAYEKRLVSVASRDENMKNASRRVVADNQKVPGQQGQQGTKRKAEAAAAAGAGEEDEEVRTEGSGSPSPEPSTPSKKRRLAPASTRTRNDDAEAEAGEGDMIVASQDEAQPNGNGETVDNLDLDVDLDLDLGFDLEMPELPLEMHEDLDLDLDLELPDLAPGSSQGRERSVSVDPAPRRKKLARKF</sequence>
<evidence type="ECO:0000259" key="3">
    <source>
        <dbReference type="PROSITE" id="PS51425"/>
    </source>
</evidence>
<dbReference type="GO" id="GO:0007062">
    <property type="term" value="P:sister chromatid cohesion"/>
    <property type="evidence" value="ECO:0007669"/>
    <property type="project" value="UniProtKB-ARBA"/>
</dbReference>
<dbReference type="Proteomes" id="UP000279259">
    <property type="component" value="Unassembled WGS sequence"/>
</dbReference>
<dbReference type="EMBL" id="RSCD01000028">
    <property type="protein sequence ID" value="RSH82174.1"/>
    <property type="molecule type" value="Genomic_DNA"/>
</dbReference>
<dbReference type="PROSITE" id="PS51425">
    <property type="entry name" value="SCD"/>
    <property type="match status" value="1"/>
</dbReference>
<protein>
    <recommendedName>
        <fullName evidence="3">SCD domain-containing protein</fullName>
    </recommendedName>
</protein>
<dbReference type="InterPro" id="IPR039662">
    <property type="entry name" value="Cohesin_Scc3/SA"/>
</dbReference>
<evidence type="ECO:0000313" key="4">
    <source>
        <dbReference type="EMBL" id="RSH82174.1"/>
    </source>
</evidence>
<dbReference type="Pfam" id="PF24571">
    <property type="entry name" value="HEAT_SCC3-SA"/>
    <property type="match status" value="1"/>
</dbReference>
<dbReference type="InterPro" id="IPR013721">
    <property type="entry name" value="STAG"/>
</dbReference>
<dbReference type="Pfam" id="PF21581">
    <property type="entry name" value="SCD"/>
    <property type="match status" value="1"/>
</dbReference>
<feature type="region of interest" description="Disordered" evidence="2">
    <location>
        <begin position="1128"/>
        <end position="1235"/>
    </location>
</feature>
<proteinExistence type="predicted"/>
<evidence type="ECO:0000256" key="1">
    <source>
        <dbReference type="SAM" id="Coils"/>
    </source>
</evidence>
<comment type="caution">
    <text evidence="4">The sequence shown here is derived from an EMBL/GenBank/DDBJ whole genome shotgun (WGS) entry which is preliminary data.</text>
</comment>
<reference evidence="4 5" key="1">
    <citation type="submission" date="2018-11" db="EMBL/GenBank/DDBJ databases">
        <title>Genome sequence of Saitozyma podzolica DSM 27192.</title>
        <authorList>
            <person name="Aliyu H."/>
            <person name="Gorte O."/>
            <person name="Ochsenreither K."/>
        </authorList>
    </citation>
    <scope>NUCLEOTIDE SEQUENCE [LARGE SCALE GENOMIC DNA]</scope>
    <source>
        <strain evidence="4 5">DSM 27192</strain>
    </source>
</reference>
<feature type="domain" description="SCD" evidence="3">
    <location>
        <begin position="340"/>
        <end position="425"/>
    </location>
</feature>
<accession>A0A427XTK9</accession>
<name>A0A427XTK9_9TREE</name>
<evidence type="ECO:0000256" key="2">
    <source>
        <dbReference type="SAM" id="MobiDB-lite"/>
    </source>
</evidence>
<dbReference type="InterPro" id="IPR016024">
    <property type="entry name" value="ARM-type_fold"/>
</dbReference>
<feature type="compositionally biased region" description="Acidic residues" evidence="2">
    <location>
        <begin position="41"/>
        <end position="56"/>
    </location>
</feature>
<evidence type="ECO:0000313" key="5">
    <source>
        <dbReference type="Proteomes" id="UP000279259"/>
    </source>
</evidence>
<dbReference type="GO" id="GO:0008278">
    <property type="term" value="C:cohesin complex"/>
    <property type="evidence" value="ECO:0007669"/>
    <property type="project" value="TreeGrafter"/>
</dbReference>
<feature type="coiled-coil region" evidence="1">
    <location>
        <begin position="304"/>
        <end position="331"/>
    </location>
</feature>
<dbReference type="GO" id="GO:0000785">
    <property type="term" value="C:chromatin"/>
    <property type="evidence" value="ECO:0007669"/>
    <property type="project" value="TreeGrafter"/>
</dbReference>
<keyword evidence="5" id="KW-1185">Reference proteome</keyword>
<feature type="compositionally biased region" description="Polar residues" evidence="2">
    <location>
        <begin position="1222"/>
        <end position="1232"/>
    </location>
</feature>
<dbReference type="PANTHER" id="PTHR11199:SF0">
    <property type="entry name" value="LD34181P-RELATED"/>
    <property type="match status" value="1"/>
</dbReference>
<organism evidence="4 5">
    <name type="scientific">Saitozyma podzolica</name>
    <dbReference type="NCBI Taxonomy" id="1890683"/>
    <lineage>
        <taxon>Eukaryota</taxon>
        <taxon>Fungi</taxon>
        <taxon>Dikarya</taxon>
        <taxon>Basidiomycota</taxon>
        <taxon>Agaricomycotina</taxon>
        <taxon>Tremellomycetes</taxon>
        <taxon>Tremellales</taxon>
        <taxon>Trimorphomycetaceae</taxon>
        <taxon>Saitozyma</taxon>
    </lineage>
</organism>
<gene>
    <name evidence="4" type="ORF">EHS25_006107</name>
</gene>
<dbReference type="InterPro" id="IPR011989">
    <property type="entry name" value="ARM-like"/>
</dbReference>
<dbReference type="PANTHER" id="PTHR11199">
    <property type="entry name" value="STROMAL ANTIGEN"/>
    <property type="match status" value="1"/>
</dbReference>
<feature type="region of interest" description="Disordered" evidence="2">
    <location>
        <begin position="1"/>
        <end position="97"/>
    </location>
</feature>
<dbReference type="Pfam" id="PF08514">
    <property type="entry name" value="STAG"/>
    <property type="match status" value="1"/>
</dbReference>
<dbReference type="SUPFAM" id="SSF48371">
    <property type="entry name" value="ARM repeat"/>
    <property type="match status" value="1"/>
</dbReference>
<dbReference type="GO" id="GO:0003682">
    <property type="term" value="F:chromatin binding"/>
    <property type="evidence" value="ECO:0007669"/>
    <property type="project" value="TreeGrafter"/>
</dbReference>
<dbReference type="OrthoDB" id="498590at2759"/>
<feature type="region of interest" description="Disordered" evidence="2">
    <location>
        <begin position="1271"/>
        <end position="1301"/>
    </location>
</feature>
<dbReference type="InterPro" id="IPR020839">
    <property type="entry name" value="SCD"/>
</dbReference>
<dbReference type="InterPro" id="IPR056396">
    <property type="entry name" value="HEAT_SCC3-SA"/>
</dbReference>